<dbReference type="EMBL" id="JAAGYR010000021">
    <property type="protein sequence ID" value="NEN76521.1"/>
    <property type="molecule type" value="Genomic_DNA"/>
</dbReference>
<dbReference type="Pfam" id="PF01048">
    <property type="entry name" value="PNP_UDP_1"/>
    <property type="match status" value="1"/>
</dbReference>
<organism evidence="2 3">
    <name type="scientific">Pelistega ratti</name>
    <dbReference type="NCBI Taxonomy" id="2652177"/>
    <lineage>
        <taxon>Bacteria</taxon>
        <taxon>Pseudomonadati</taxon>
        <taxon>Pseudomonadota</taxon>
        <taxon>Betaproteobacteria</taxon>
        <taxon>Burkholderiales</taxon>
        <taxon>Alcaligenaceae</taxon>
        <taxon>Pelistega</taxon>
    </lineage>
</organism>
<dbReference type="PANTHER" id="PTHR46832">
    <property type="entry name" value="5'-METHYLTHIOADENOSINE/S-ADENOSYLHOMOCYSTEINE NUCLEOSIDASE"/>
    <property type="match status" value="1"/>
</dbReference>
<dbReference type="InterPro" id="IPR035994">
    <property type="entry name" value="Nucleoside_phosphorylase_sf"/>
</dbReference>
<keyword evidence="3" id="KW-1185">Reference proteome</keyword>
<dbReference type="EC" id="3.2.2.9" evidence="2"/>
<dbReference type="RefSeq" id="WP_163764928.1">
    <property type="nucleotide sequence ID" value="NZ_JAAGYR010000021.1"/>
</dbReference>
<dbReference type="GO" id="GO:0009116">
    <property type="term" value="P:nucleoside metabolic process"/>
    <property type="evidence" value="ECO:0007669"/>
    <property type="project" value="InterPro"/>
</dbReference>
<dbReference type="GO" id="GO:0019284">
    <property type="term" value="P:L-methionine salvage from S-adenosylmethionine"/>
    <property type="evidence" value="ECO:0007669"/>
    <property type="project" value="TreeGrafter"/>
</dbReference>
<reference evidence="2 3" key="1">
    <citation type="submission" date="2020-02" db="EMBL/GenBank/DDBJ databases">
        <title>Pelistega sp. NLN82 were isolated from wild rodents of the Hainan Island.</title>
        <authorList>
            <person name="Niu N."/>
            <person name="Zhou J."/>
        </authorList>
    </citation>
    <scope>NUCLEOTIDE SEQUENCE [LARGE SCALE GENOMIC DNA]</scope>
    <source>
        <strain evidence="2 3">NLN82</strain>
    </source>
</reference>
<dbReference type="Proteomes" id="UP000477651">
    <property type="component" value="Unassembled WGS sequence"/>
</dbReference>
<proteinExistence type="predicted"/>
<dbReference type="InterPro" id="IPR000845">
    <property type="entry name" value="Nucleoside_phosphorylase_d"/>
</dbReference>
<dbReference type="PANTHER" id="PTHR46832:SF1">
    <property type="entry name" value="5'-METHYLTHIOADENOSINE_S-ADENOSYLHOMOCYSTEINE NUCLEOSIDASE"/>
    <property type="match status" value="1"/>
</dbReference>
<evidence type="ECO:0000313" key="3">
    <source>
        <dbReference type="Proteomes" id="UP000477651"/>
    </source>
</evidence>
<dbReference type="SUPFAM" id="SSF53167">
    <property type="entry name" value="Purine and uridine phosphorylases"/>
    <property type="match status" value="1"/>
</dbReference>
<dbReference type="GO" id="GO:0005829">
    <property type="term" value="C:cytosol"/>
    <property type="evidence" value="ECO:0007669"/>
    <property type="project" value="TreeGrafter"/>
</dbReference>
<dbReference type="AlphaFoldDB" id="A0A6L9Y7Y6"/>
<dbReference type="CDD" id="cd09008">
    <property type="entry name" value="MTAN"/>
    <property type="match status" value="1"/>
</dbReference>
<accession>A0A6L9Y7Y6</accession>
<name>A0A6L9Y7Y6_9BURK</name>
<keyword evidence="2" id="KW-0378">Hydrolase</keyword>
<dbReference type="NCBIfam" id="NF004079">
    <property type="entry name" value="PRK05584.1"/>
    <property type="match status" value="1"/>
</dbReference>
<comment type="caution">
    <text evidence="2">The sequence shown here is derived from an EMBL/GenBank/DDBJ whole genome shotgun (WGS) entry which is preliminary data.</text>
</comment>
<evidence type="ECO:0000259" key="1">
    <source>
        <dbReference type="Pfam" id="PF01048"/>
    </source>
</evidence>
<feature type="domain" description="Nucleoside phosphorylase" evidence="1">
    <location>
        <begin position="2"/>
        <end position="240"/>
    </location>
</feature>
<dbReference type="GO" id="GO:0008782">
    <property type="term" value="F:adenosylhomocysteine nucleosidase activity"/>
    <property type="evidence" value="ECO:0007669"/>
    <property type="project" value="UniProtKB-EC"/>
</dbReference>
<dbReference type="GO" id="GO:0008930">
    <property type="term" value="F:methylthioadenosine nucleosidase activity"/>
    <property type="evidence" value="ECO:0007669"/>
    <property type="project" value="TreeGrafter"/>
</dbReference>
<evidence type="ECO:0000313" key="2">
    <source>
        <dbReference type="EMBL" id="NEN76521.1"/>
    </source>
</evidence>
<dbReference type="Gene3D" id="3.40.50.1580">
    <property type="entry name" value="Nucleoside phosphorylase domain"/>
    <property type="match status" value="1"/>
</dbReference>
<keyword evidence="2" id="KW-0326">Glycosidase</keyword>
<gene>
    <name evidence="2" type="ORF">F9B74_09395</name>
</gene>
<sequence>MTLGIIAALPQEIAVFLEKMSSSMKQCTIGQRVFYQGKIYNQDCVIVLARIGKVAASATCTTLIQTFGVDRIIFTGLAGGLHPSVNIGDIVIGTHFCQHDLNAEPLFPRYEVPLLGKSIFSSDHTLNTALHHSSLAFTHSLNTSDLSHLIPPHIIDNFKLKQIQIHQGLIISGDQFIHEDNAVTDLQNRFPDALCTEMEGAAIAQIAEEYQLPFAVIRIISDKANHKATEDFSTFLTKVAPFISSNILFNFLQNHNFAL</sequence>
<protein>
    <submittedName>
        <fullName evidence="2">5'-methylthioadenosine/adenosylhomocysteine nucleosidase</fullName>
        <ecNumber evidence="2">3.2.2.9</ecNumber>
    </submittedName>
</protein>